<accession>E8R7C7</accession>
<proteinExistence type="inferred from homology"/>
<dbReference type="PANTHER" id="PTHR43386:SF1">
    <property type="entry name" value="D,D-DIPEPTIDE TRANSPORT SYSTEM PERMEASE PROTEIN DDPC-RELATED"/>
    <property type="match status" value="1"/>
</dbReference>
<evidence type="ECO:0000313" key="9">
    <source>
        <dbReference type="EMBL" id="ADV65592.1"/>
    </source>
</evidence>
<reference evidence="10" key="1">
    <citation type="submission" date="2010-11" db="EMBL/GenBank/DDBJ databases">
        <title>The complete genome of Desulfurococcus mucosus DSM 2162.</title>
        <authorList>
            <consortium name="US DOE Joint Genome Institute (JGI-PGF)"/>
            <person name="Lucas S."/>
            <person name="Copeland A."/>
            <person name="Lapidus A."/>
            <person name="Bruce D."/>
            <person name="Goodwin L."/>
            <person name="Pitluck S."/>
            <person name="Kyrpides N."/>
            <person name="Mavromatis K."/>
            <person name="Pagani I."/>
            <person name="Ivanova N."/>
            <person name="Ovchinnikova G."/>
            <person name="Chertkov O."/>
            <person name="Held B."/>
            <person name="Brettin T."/>
            <person name="Detter J.C."/>
            <person name="Tapia R."/>
            <person name="Han C."/>
            <person name="Land M."/>
            <person name="Hauser L."/>
            <person name="Markowitz V."/>
            <person name="Cheng J.-F."/>
            <person name="Hugenholtz P."/>
            <person name="Woyke T."/>
            <person name="Wu D."/>
            <person name="Wirth R."/>
            <person name="Bilek Y."/>
            <person name="Hader T."/>
            <person name="Klenk H.-P."/>
            <person name="Eisen J.A."/>
        </authorList>
    </citation>
    <scope>NUCLEOTIDE SEQUENCE [LARGE SCALE GENOMIC DNA]</scope>
    <source>
        <strain evidence="10">ATCC 35584 / DSM 2162 / JCM 9187 / O7/1</strain>
    </source>
</reference>
<evidence type="ECO:0000313" key="10">
    <source>
        <dbReference type="Proteomes" id="UP000001068"/>
    </source>
</evidence>
<dbReference type="GeneID" id="10154020"/>
<dbReference type="InterPro" id="IPR050366">
    <property type="entry name" value="BP-dependent_transpt_permease"/>
</dbReference>
<keyword evidence="2 7" id="KW-0813">Transport</keyword>
<keyword evidence="3" id="KW-1003">Cell membrane</keyword>
<feature type="transmembrane region" description="Helical" evidence="7">
    <location>
        <begin position="130"/>
        <end position="155"/>
    </location>
</feature>
<comment type="similarity">
    <text evidence="7">Belongs to the binding-protein-dependent transport system permease family.</text>
</comment>
<comment type="subcellular location">
    <subcellularLocation>
        <location evidence="1 7">Cell membrane</location>
        <topology evidence="1 7">Multi-pass membrane protein</topology>
    </subcellularLocation>
</comment>
<dbReference type="HOGENOM" id="CLU_028518_8_0_2"/>
<dbReference type="RefSeq" id="WP_013562814.1">
    <property type="nucleotide sequence ID" value="NC_014961.1"/>
</dbReference>
<protein>
    <submittedName>
        <fullName evidence="9">Binding-protein-dependent transport systems inner membrane component</fullName>
    </submittedName>
</protein>
<gene>
    <name evidence="9" type="ordered locus">Desmu_1298</name>
</gene>
<dbReference type="STRING" id="765177.Desmu_1298"/>
<dbReference type="Gene3D" id="1.10.3720.10">
    <property type="entry name" value="MetI-like"/>
    <property type="match status" value="1"/>
</dbReference>
<dbReference type="PROSITE" id="PS50928">
    <property type="entry name" value="ABC_TM1"/>
    <property type="match status" value="1"/>
</dbReference>
<evidence type="ECO:0000256" key="2">
    <source>
        <dbReference type="ARBA" id="ARBA00022448"/>
    </source>
</evidence>
<dbReference type="GO" id="GO:0005886">
    <property type="term" value="C:plasma membrane"/>
    <property type="evidence" value="ECO:0007669"/>
    <property type="project" value="UniProtKB-SubCell"/>
</dbReference>
<dbReference type="Proteomes" id="UP000001068">
    <property type="component" value="Chromosome"/>
</dbReference>
<dbReference type="CDD" id="cd06261">
    <property type="entry name" value="TM_PBP2"/>
    <property type="match status" value="1"/>
</dbReference>
<dbReference type="InterPro" id="IPR035906">
    <property type="entry name" value="MetI-like_sf"/>
</dbReference>
<organism evidence="9 10">
    <name type="scientific">Desulfurococcus mucosus (strain ATCC 35584 / DSM 2162 / JCM 9187 / O7/1)</name>
    <dbReference type="NCBI Taxonomy" id="765177"/>
    <lineage>
        <taxon>Archaea</taxon>
        <taxon>Thermoproteota</taxon>
        <taxon>Thermoprotei</taxon>
        <taxon>Desulfurococcales</taxon>
        <taxon>Desulfurococcaceae</taxon>
        <taxon>Desulfurococcus</taxon>
    </lineage>
</organism>
<evidence type="ECO:0000256" key="7">
    <source>
        <dbReference type="RuleBase" id="RU363032"/>
    </source>
</evidence>
<dbReference type="eggNOG" id="arCOG00749">
    <property type="taxonomic scope" value="Archaea"/>
</dbReference>
<evidence type="ECO:0000256" key="1">
    <source>
        <dbReference type="ARBA" id="ARBA00004651"/>
    </source>
</evidence>
<keyword evidence="5 7" id="KW-1133">Transmembrane helix</keyword>
<dbReference type="GO" id="GO:0055085">
    <property type="term" value="P:transmembrane transport"/>
    <property type="evidence" value="ECO:0007669"/>
    <property type="project" value="InterPro"/>
</dbReference>
<sequence length="218" mass="23337" precursor="true">MGQDIFSELVYGSRISLLVGLSAALATVVLGTLVGLIAGYYGGLVDDILSTITDIMLLLPVLPFMILMAAFMGQDYQNIVIAIAAFTWPGVARLVRAQVASLKGSLYIEAAKAYGAGSGRIMRVHILPQLYPLLVAFVVLRTGGAIIAEASLSFLGLGDPTQKSWGGMIYWAMNSGAISSGKWWWIVAPGLMITLTVEATALIGYAIEEYVNPRLRHL</sequence>
<evidence type="ECO:0000256" key="6">
    <source>
        <dbReference type="ARBA" id="ARBA00023136"/>
    </source>
</evidence>
<dbReference type="InterPro" id="IPR000515">
    <property type="entry name" value="MetI-like"/>
</dbReference>
<evidence type="ECO:0000256" key="3">
    <source>
        <dbReference type="ARBA" id="ARBA00022475"/>
    </source>
</evidence>
<name>E8R7C7_DESM0</name>
<dbReference type="Pfam" id="PF00528">
    <property type="entry name" value="BPD_transp_1"/>
    <property type="match status" value="1"/>
</dbReference>
<reference evidence="9 10" key="2">
    <citation type="journal article" date="2011" name="Stand. Genomic Sci.">
        <title>Complete genome sequence of Desulfurococcus mucosus type strain (O7/1).</title>
        <authorList>
            <person name="Wirth R."/>
            <person name="Chertkov O."/>
            <person name="Held B."/>
            <person name="Lapidus A."/>
            <person name="Nolan M."/>
            <person name="Lucas S."/>
            <person name="Hammon N."/>
            <person name="Deshpande S."/>
            <person name="Cheng J.F."/>
            <person name="Tapia R."/>
            <person name="Han C."/>
            <person name="Goodwin L."/>
            <person name="Pitluck S."/>
            <person name="Liolios K."/>
            <person name="Ioanna P."/>
            <person name="Ivanova N."/>
            <person name="Mavromatis K."/>
            <person name="Mikhailova N."/>
            <person name="Pati A."/>
            <person name="Chen A."/>
            <person name="Palaniappan K."/>
            <person name="Land M."/>
            <person name="Hauser L."/>
            <person name="Chang Y.J."/>
            <person name="Jeffries C.D."/>
            <person name="Bilek Y."/>
            <person name="Hader T."/>
            <person name="Rohde M."/>
            <person name="Spring S."/>
            <person name="Sikorski J."/>
            <person name="Goker M."/>
            <person name="Woyke T."/>
            <person name="Bristow J."/>
            <person name="Eisen J.A."/>
            <person name="Markowitz V."/>
            <person name="Hugenholtz P."/>
            <person name="Kyrpides N.C."/>
            <person name="Klenk H.P."/>
        </authorList>
    </citation>
    <scope>NUCLEOTIDE SEQUENCE [LARGE SCALE GENOMIC DNA]</scope>
    <source>
        <strain evidence="10">ATCC 35584 / DSM 2162 / JCM 9187 / O7/1</strain>
    </source>
</reference>
<dbReference type="SUPFAM" id="SSF161098">
    <property type="entry name" value="MetI-like"/>
    <property type="match status" value="1"/>
</dbReference>
<feature type="transmembrane region" description="Helical" evidence="7">
    <location>
        <begin position="183"/>
        <end position="207"/>
    </location>
</feature>
<feature type="transmembrane region" description="Helical" evidence="7">
    <location>
        <begin position="55"/>
        <end position="73"/>
    </location>
</feature>
<evidence type="ECO:0000259" key="8">
    <source>
        <dbReference type="PROSITE" id="PS50928"/>
    </source>
</evidence>
<evidence type="ECO:0000256" key="5">
    <source>
        <dbReference type="ARBA" id="ARBA00022989"/>
    </source>
</evidence>
<feature type="transmembrane region" description="Helical" evidence="7">
    <location>
        <begin position="15"/>
        <end position="43"/>
    </location>
</feature>
<keyword evidence="4 7" id="KW-0812">Transmembrane</keyword>
<dbReference type="EMBL" id="CP002363">
    <property type="protein sequence ID" value="ADV65592.1"/>
    <property type="molecule type" value="Genomic_DNA"/>
</dbReference>
<dbReference type="KEGG" id="dmu:Desmu_1298"/>
<keyword evidence="6 7" id="KW-0472">Membrane</keyword>
<feature type="domain" description="ABC transmembrane type-1" evidence="8">
    <location>
        <begin position="13"/>
        <end position="204"/>
    </location>
</feature>
<dbReference type="AlphaFoldDB" id="E8R7C7"/>
<dbReference type="PANTHER" id="PTHR43386">
    <property type="entry name" value="OLIGOPEPTIDE TRANSPORT SYSTEM PERMEASE PROTEIN APPC"/>
    <property type="match status" value="1"/>
</dbReference>
<evidence type="ECO:0000256" key="4">
    <source>
        <dbReference type="ARBA" id="ARBA00022692"/>
    </source>
</evidence>
<feature type="transmembrane region" description="Helical" evidence="7">
    <location>
        <begin position="79"/>
        <end position="95"/>
    </location>
</feature>
<keyword evidence="10" id="KW-1185">Reference proteome</keyword>